<proteinExistence type="predicted"/>
<dbReference type="Gene3D" id="3.90.950.20">
    <property type="entry name" value="CinA-like"/>
    <property type="match status" value="1"/>
</dbReference>
<dbReference type="EMBL" id="CP060636">
    <property type="protein sequence ID" value="QNM11685.1"/>
    <property type="molecule type" value="Genomic_DNA"/>
</dbReference>
<evidence type="ECO:0000313" key="2">
    <source>
        <dbReference type="EMBL" id="QNM11685.1"/>
    </source>
</evidence>
<dbReference type="RefSeq" id="WP_117452246.1">
    <property type="nucleotide sequence ID" value="NZ_CP060636.1"/>
</dbReference>
<dbReference type="AlphaFoldDB" id="A0A7G9GLK3"/>
<dbReference type="Pfam" id="PF02464">
    <property type="entry name" value="CinA"/>
    <property type="match status" value="1"/>
</dbReference>
<dbReference type="Proteomes" id="UP000515856">
    <property type="component" value="Chromosome"/>
</dbReference>
<reference evidence="2 3" key="1">
    <citation type="submission" date="2020-08" db="EMBL/GenBank/DDBJ databases">
        <authorList>
            <person name="Liu C."/>
            <person name="Sun Q."/>
        </authorList>
    </citation>
    <scope>NUCLEOTIDE SEQUENCE [LARGE SCALE GENOMIC DNA]</scope>
    <source>
        <strain evidence="2 3">NSJ-61</strain>
    </source>
</reference>
<name>A0A7G9GLK3_9FIRM</name>
<dbReference type="InterPro" id="IPR036653">
    <property type="entry name" value="CinA-like_C"/>
</dbReference>
<evidence type="ECO:0000259" key="1">
    <source>
        <dbReference type="Pfam" id="PF02464"/>
    </source>
</evidence>
<sequence>MQELIALLKAKNLTIGSCESFTAGLFCASLASVSGASAVLKGGVVTYATCIKTDVVHVDKNIVDTYGVISKECAIEMAKKAQQLLDVDICVSFTGNAGPSAMEGKPAGEVYCAIADHDDVIAYQLQIQEERNKVREEAVRFMCQKLCERLS</sequence>
<protein>
    <submittedName>
        <fullName evidence="2">CinA family protein</fullName>
    </submittedName>
</protein>
<accession>A0A7G9GLK3</accession>
<dbReference type="NCBIfam" id="TIGR00199">
    <property type="entry name" value="PncC_domain"/>
    <property type="match status" value="1"/>
</dbReference>
<dbReference type="SUPFAM" id="SSF142433">
    <property type="entry name" value="CinA-like"/>
    <property type="match status" value="1"/>
</dbReference>
<evidence type="ECO:0000313" key="3">
    <source>
        <dbReference type="Proteomes" id="UP000515856"/>
    </source>
</evidence>
<gene>
    <name evidence="2" type="ORF">H9Q80_15760</name>
</gene>
<organism evidence="2 3">
    <name type="scientific">[Eubacterium] hominis</name>
    <dbReference type="NCBI Taxonomy" id="2764325"/>
    <lineage>
        <taxon>Bacteria</taxon>
        <taxon>Bacillati</taxon>
        <taxon>Bacillota</taxon>
        <taxon>Erysipelotrichia</taxon>
        <taxon>Erysipelotrichales</taxon>
        <taxon>Erysipelotrichaceae</taxon>
        <taxon>Amedibacillus</taxon>
    </lineage>
</organism>
<dbReference type="InterPro" id="IPR008136">
    <property type="entry name" value="CinA_C"/>
</dbReference>
<feature type="domain" description="CinA C-terminal" evidence="1">
    <location>
        <begin position="2"/>
        <end position="147"/>
    </location>
</feature>
<keyword evidence="3" id="KW-1185">Reference proteome</keyword>
<dbReference type="KEGG" id="ehn:H9Q80_15760"/>